<dbReference type="RefSeq" id="WP_126865881.1">
    <property type="nucleotide sequence ID" value="NZ_RYZZ01000026.1"/>
</dbReference>
<protein>
    <submittedName>
        <fullName evidence="1">Uncharacterized protein</fullName>
    </submittedName>
</protein>
<reference evidence="1 2" key="1">
    <citation type="submission" date="2018-12" db="EMBL/GenBank/DDBJ databases">
        <title>Bacillus chawlae sp. nov., Bacillus glennii sp. nov., and Bacillus saganii sp. nov. Isolated from the Vehicle Assembly Building at Kennedy Space Center where the Viking Spacecraft were Assembled.</title>
        <authorList>
            <person name="Seuylemezian A."/>
            <person name="Vaishampayan P."/>
        </authorList>
    </citation>
    <scope>NUCLEOTIDE SEQUENCE [LARGE SCALE GENOMIC DNA]</scope>
    <source>
        <strain evidence="1 2">L5</strain>
    </source>
</reference>
<accession>A0A433HGV8</accession>
<organism evidence="1 2">
    <name type="scientific">Peribacillus cavernae</name>
    <dbReference type="NCBI Taxonomy" id="1674310"/>
    <lineage>
        <taxon>Bacteria</taxon>
        <taxon>Bacillati</taxon>
        <taxon>Bacillota</taxon>
        <taxon>Bacilli</taxon>
        <taxon>Bacillales</taxon>
        <taxon>Bacillaceae</taxon>
        <taxon>Peribacillus</taxon>
    </lineage>
</organism>
<proteinExistence type="predicted"/>
<evidence type="ECO:0000313" key="2">
    <source>
        <dbReference type="Proteomes" id="UP000267430"/>
    </source>
</evidence>
<dbReference type="AlphaFoldDB" id="A0A433HGV8"/>
<gene>
    <name evidence="1" type="ORF">ELQ35_15730</name>
</gene>
<sequence length="140" mass="15998">MVLLRIKKSNSSPPSCSLKLYRGQFFHQLFNLALKYHMNAFSITYWLTLGLHHPDEDTFFHTFIGFRASSLDEDTFSRSLSILGSHHSNDDTCIRSFIEFGSHHPDEDTCSRSLSSLGVQHPDEDTCSRSFIEFGVSSFK</sequence>
<keyword evidence="2" id="KW-1185">Reference proteome</keyword>
<dbReference type="EMBL" id="RYZZ01000026">
    <property type="protein sequence ID" value="RUQ27443.1"/>
    <property type="molecule type" value="Genomic_DNA"/>
</dbReference>
<comment type="caution">
    <text evidence="1">The sequence shown here is derived from an EMBL/GenBank/DDBJ whole genome shotgun (WGS) entry which is preliminary data.</text>
</comment>
<dbReference type="Proteomes" id="UP000267430">
    <property type="component" value="Unassembled WGS sequence"/>
</dbReference>
<name>A0A433HGV8_9BACI</name>
<evidence type="ECO:0000313" key="1">
    <source>
        <dbReference type="EMBL" id="RUQ27443.1"/>
    </source>
</evidence>